<dbReference type="Proteomes" id="UP001196413">
    <property type="component" value="Unassembled WGS sequence"/>
</dbReference>
<dbReference type="EMBL" id="JAHQIW010004789">
    <property type="protein sequence ID" value="KAJ1363693.1"/>
    <property type="molecule type" value="Genomic_DNA"/>
</dbReference>
<proteinExistence type="predicted"/>
<evidence type="ECO:0000313" key="2">
    <source>
        <dbReference type="Proteomes" id="UP001196413"/>
    </source>
</evidence>
<reference evidence="1" key="1">
    <citation type="submission" date="2021-06" db="EMBL/GenBank/DDBJ databases">
        <title>Parelaphostrongylus tenuis whole genome reference sequence.</title>
        <authorList>
            <person name="Garwood T.J."/>
            <person name="Larsen P.A."/>
            <person name="Fountain-Jones N.M."/>
            <person name="Garbe J.R."/>
            <person name="Macchietto M.G."/>
            <person name="Kania S.A."/>
            <person name="Gerhold R.W."/>
            <person name="Richards J.E."/>
            <person name="Wolf T.M."/>
        </authorList>
    </citation>
    <scope>NUCLEOTIDE SEQUENCE</scope>
    <source>
        <strain evidence="1">MNPRO001-30</strain>
        <tissue evidence="1">Meninges</tissue>
    </source>
</reference>
<keyword evidence="2" id="KW-1185">Reference proteome</keyword>
<organism evidence="1 2">
    <name type="scientific">Parelaphostrongylus tenuis</name>
    <name type="common">Meningeal worm</name>
    <dbReference type="NCBI Taxonomy" id="148309"/>
    <lineage>
        <taxon>Eukaryota</taxon>
        <taxon>Metazoa</taxon>
        <taxon>Ecdysozoa</taxon>
        <taxon>Nematoda</taxon>
        <taxon>Chromadorea</taxon>
        <taxon>Rhabditida</taxon>
        <taxon>Rhabditina</taxon>
        <taxon>Rhabditomorpha</taxon>
        <taxon>Strongyloidea</taxon>
        <taxon>Metastrongylidae</taxon>
        <taxon>Parelaphostrongylus</taxon>
    </lineage>
</organism>
<name>A0AAD5MX70_PARTN</name>
<evidence type="ECO:0000313" key="1">
    <source>
        <dbReference type="EMBL" id="KAJ1363693.1"/>
    </source>
</evidence>
<gene>
    <name evidence="1" type="ORF">KIN20_023608</name>
</gene>
<comment type="caution">
    <text evidence="1">The sequence shown here is derived from an EMBL/GenBank/DDBJ whole genome shotgun (WGS) entry which is preliminary data.</text>
</comment>
<accession>A0AAD5MX70</accession>
<sequence>MANDMIHLVDLKKHVKSFPMQLSRNNTSCRLKILQDDGIKSWTSVLNLIPQWNRGVKNRFLVIDEIAYIGECSDIDINHNSPELPELQSTTSHAMNITTPDLSDRSVKQVLITKKKSTAHKTSTNHKAQWSIPKLVTLPSTRILNASIGESYSKNNPYPM</sequence>
<protein>
    <submittedName>
        <fullName evidence="1">Uncharacterized protein</fullName>
    </submittedName>
</protein>
<dbReference type="AlphaFoldDB" id="A0AAD5MX70"/>